<reference evidence="1" key="1">
    <citation type="submission" date="2021-10" db="EMBL/GenBank/DDBJ databases">
        <authorList>
            <person name="Mesa V."/>
        </authorList>
    </citation>
    <scope>NUCLEOTIDE SEQUENCE</scope>
    <source>
        <strain evidence="1">CC3_PB</strain>
    </source>
</reference>
<protein>
    <submittedName>
        <fullName evidence="1">Uncharacterized protein</fullName>
    </submittedName>
</protein>
<sequence length="82" mass="9570">MAFLSSHINYNKNKLGIYDFRENKEIQYMNRRSIVLEISAFKFFGRGCSKIVCPNTCFLEQTFLGAASAIRILVLYKCRYKS</sequence>
<dbReference type="AlphaFoldDB" id="A0AA86MNR5"/>
<name>A0AA86MNR5_9CLOT</name>
<dbReference type="Proteomes" id="UP000789738">
    <property type="component" value="Unassembled WGS sequence"/>
</dbReference>
<gene>
    <name evidence="1" type="ORF">CNEO_43626</name>
</gene>
<evidence type="ECO:0000313" key="1">
    <source>
        <dbReference type="EMBL" id="CAG9708446.1"/>
    </source>
</evidence>
<proteinExistence type="predicted"/>
<evidence type="ECO:0000313" key="2">
    <source>
        <dbReference type="Proteomes" id="UP000789738"/>
    </source>
</evidence>
<dbReference type="EMBL" id="CAKJVE010000004">
    <property type="protein sequence ID" value="CAG9708446.1"/>
    <property type="molecule type" value="Genomic_DNA"/>
</dbReference>
<accession>A0AA86MNR5</accession>
<comment type="caution">
    <text evidence="1">The sequence shown here is derived from an EMBL/GenBank/DDBJ whole genome shotgun (WGS) entry which is preliminary data.</text>
</comment>
<organism evidence="1 2">
    <name type="scientific">Clostridium neonatale</name>
    <dbReference type="NCBI Taxonomy" id="137838"/>
    <lineage>
        <taxon>Bacteria</taxon>
        <taxon>Bacillati</taxon>
        <taxon>Bacillota</taxon>
        <taxon>Clostridia</taxon>
        <taxon>Eubacteriales</taxon>
        <taxon>Clostridiaceae</taxon>
        <taxon>Clostridium</taxon>
    </lineage>
</organism>